<keyword evidence="1" id="KW-0472">Membrane</keyword>
<keyword evidence="1" id="KW-1133">Transmembrane helix</keyword>
<keyword evidence="1" id="KW-0812">Transmembrane</keyword>
<dbReference type="Proteomes" id="UP000422572">
    <property type="component" value="Chromosome"/>
</dbReference>
<accession>A0A6I6FBT5</accession>
<dbReference type="KEGG" id="sfic:EIZ62_25255"/>
<dbReference type="OrthoDB" id="1550909at2"/>
<dbReference type="RefSeq" id="WP_156694936.1">
    <property type="nucleotide sequence ID" value="NZ_CP034279.1"/>
</dbReference>
<evidence type="ECO:0000256" key="1">
    <source>
        <dbReference type="SAM" id="Phobius"/>
    </source>
</evidence>
<proteinExistence type="predicted"/>
<name>A0A6I6FBT5_9ACTN</name>
<protein>
    <submittedName>
        <fullName evidence="2">Uncharacterized protein</fullName>
    </submittedName>
</protein>
<evidence type="ECO:0000313" key="3">
    <source>
        <dbReference type="Proteomes" id="UP000422572"/>
    </source>
</evidence>
<organism evidence="2 3">
    <name type="scientific">Streptomyces ficellus</name>
    <dbReference type="NCBI Taxonomy" id="1977088"/>
    <lineage>
        <taxon>Bacteria</taxon>
        <taxon>Bacillati</taxon>
        <taxon>Actinomycetota</taxon>
        <taxon>Actinomycetes</taxon>
        <taxon>Kitasatosporales</taxon>
        <taxon>Streptomycetaceae</taxon>
        <taxon>Streptomyces</taxon>
    </lineage>
</organism>
<reference evidence="2 3" key="1">
    <citation type="submission" date="2018-12" db="EMBL/GenBank/DDBJ databases">
        <title>Complete genome sequence of Streptomyces ficellus NRRL8067, the producer of ficellomycin, feldamycin and nojirimycin.</title>
        <authorList>
            <person name="Zhang H."/>
            <person name="Yue R."/>
            <person name="Liu Y."/>
            <person name="Li M."/>
            <person name="Mu H."/>
            <person name="Zhang J."/>
        </authorList>
    </citation>
    <scope>NUCLEOTIDE SEQUENCE [LARGE SCALE GENOMIC DNA]</scope>
    <source>
        <strain evidence="2 3">NRRL 8067</strain>
    </source>
</reference>
<feature type="transmembrane region" description="Helical" evidence="1">
    <location>
        <begin position="52"/>
        <end position="71"/>
    </location>
</feature>
<sequence>MRTTGSMTAVRWLDAQLVVPRADRGERIVCYAGALAGTVFAVALALHAGYAALPLIVVAVVAFDLFGGTVVNATRSAKRRFHRPGRTARHHLTFVAVHVQPFVLALLVPGFGWAAAGVVYGVVLGGAAVVLAAPANLRRPVAFAASAMAITVTSTGADLPRELAWFAPVLVIKLLLAHLLPEEENVSG</sequence>
<feature type="transmembrane region" description="Helical" evidence="1">
    <location>
        <begin position="92"/>
        <end position="108"/>
    </location>
</feature>
<dbReference type="AlphaFoldDB" id="A0A6I6FBT5"/>
<dbReference type="EMBL" id="CP034279">
    <property type="protein sequence ID" value="QGV81180.1"/>
    <property type="molecule type" value="Genomic_DNA"/>
</dbReference>
<evidence type="ECO:0000313" key="2">
    <source>
        <dbReference type="EMBL" id="QGV81180.1"/>
    </source>
</evidence>
<feature type="transmembrane region" description="Helical" evidence="1">
    <location>
        <begin position="114"/>
        <end position="133"/>
    </location>
</feature>
<keyword evidence="3" id="KW-1185">Reference proteome</keyword>
<gene>
    <name evidence="2" type="ORF">EIZ62_25255</name>
</gene>
<feature type="transmembrane region" description="Helical" evidence="1">
    <location>
        <begin position="28"/>
        <end position="46"/>
    </location>
</feature>